<dbReference type="AlphaFoldDB" id="A0A8J2M5F3"/>
<name>A0A8J2M5F3_9BILA</name>
<evidence type="ECO:0000313" key="2">
    <source>
        <dbReference type="Proteomes" id="UP000746747"/>
    </source>
</evidence>
<organism evidence="1 2">
    <name type="scientific">Cercopithifilaria johnstoni</name>
    <dbReference type="NCBI Taxonomy" id="2874296"/>
    <lineage>
        <taxon>Eukaryota</taxon>
        <taxon>Metazoa</taxon>
        <taxon>Ecdysozoa</taxon>
        <taxon>Nematoda</taxon>
        <taxon>Chromadorea</taxon>
        <taxon>Rhabditida</taxon>
        <taxon>Spirurina</taxon>
        <taxon>Spiruromorpha</taxon>
        <taxon>Filarioidea</taxon>
        <taxon>Onchocercidae</taxon>
        <taxon>Cercopithifilaria</taxon>
    </lineage>
</organism>
<dbReference type="EMBL" id="CAKAEH010001388">
    <property type="protein sequence ID" value="CAG9535583.1"/>
    <property type="molecule type" value="Genomic_DNA"/>
</dbReference>
<proteinExistence type="predicted"/>
<gene>
    <name evidence="1" type="ORF">CJOHNSTONI_LOCUS5591</name>
</gene>
<reference evidence="1" key="1">
    <citation type="submission" date="2021-09" db="EMBL/GenBank/DDBJ databases">
        <authorList>
            <consortium name="Pathogen Informatics"/>
        </authorList>
    </citation>
    <scope>NUCLEOTIDE SEQUENCE</scope>
</reference>
<dbReference type="Proteomes" id="UP000746747">
    <property type="component" value="Unassembled WGS sequence"/>
</dbReference>
<comment type="caution">
    <text evidence="1">The sequence shown here is derived from an EMBL/GenBank/DDBJ whole genome shotgun (WGS) entry which is preliminary data.</text>
</comment>
<evidence type="ECO:0000313" key="1">
    <source>
        <dbReference type="EMBL" id="CAG9535583.1"/>
    </source>
</evidence>
<keyword evidence="2" id="KW-1185">Reference proteome</keyword>
<dbReference type="OrthoDB" id="10631893at2759"/>
<accession>A0A8J2M5F3</accession>
<sequence>DANKDHIRMEINSKQYNYDTAINPEHEILKNLMAPETHFLQNLQTSHFRLSSLLSNPAPDTLIANTPIICSLDKRSSDLNMEIPQYTYCYQQSAMIKDCCSSFKESKTVQTQTSSTSEITTAVQVKPSIQRENLQRHINFDFKSLELKNPTISVRSRLLSNEDEDHNGEQNRHLSDIELLRQVYDELRHKISQA</sequence>
<feature type="non-terminal residue" evidence="1">
    <location>
        <position position="1"/>
    </location>
</feature>
<protein>
    <submittedName>
        <fullName evidence="1">Uncharacterized protein</fullName>
    </submittedName>
</protein>